<accession>A0A375F7M7</accession>
<dbReference type="EMBL" id="OFSP01000043">
    <property type="protein sequence ID" value="SOY75289.1"/>
    <property type="molecule type" value="Genomic_DNA"/>
</dbReference>
<organism evidence="1 4">
    <name type="scientific">Cupriavidus taiwanensis</name>
    <dbReference type="NCBI Taxonomy" id="164546"/>
    <lineage>
        <taxon>Bacteria</taxon>
        <taxon>Pseudomonadati</taxon>
        <taxon>Pseudomonadota</taxon>
        <taxon>Betaproteobacteria</taxon>
        <taxon>Burkholderiales</taxon>
        <taxon>Burkholderiaceae</taxon>
        <taxon>Cupriavidus</taxon>
    </lineage>
</organism>
<evidence type="ECO:0000313" key="2">
    <source>
        <dbReference type="EMBL" id="SPD69366.1"/>
    </source>
</evidence>
<protein>
    <submittedName>
        <fullName evidence="1">Uncharacterized protein</fullName>
    </submittedName>
</protein>
<name>A0A375F7M7_9BURK</name>
<gene>
    <name evidence="1" type="ORF">CBM2589_P120002</name>
    <name evidence="2" type="ORF">CBM2636_P20053</name>
</gene>
<keyword evidence="2" id="KW-0614">Plasmid</keyword>
<dbReference type="EMBL" id="LT984815">
    <property type="protein sequence ID" value="SPD69366.1"/>
    <property type="molecule type" value="Genomic_DNA"/>
</dbReference>
<geneLocation type="plasmid" evidence="2">
    <name>CBM2636p</name>
</geneLocation>
<sequence>MIQINSRDQTYVYLSFGYPSRPLDSRHHCMVILVECPILRYRKFVMLTRSYCKSLFSLWSTVTWGLSQHAPSAA</sequence>
<geneLocation type="plasmid" evidence="3">
    <name>cbm2636p</name>
</geneLocation>
<dbReference type="Proteomes" id="UP000256297">
    <property type="component" value="Plasmid CBM2589_p"/>
</dbReference>
<geneLocation type="plasmid" evidence="4">
    <name>cbm2589_p</name>
</geneLocation>
<evidence type="ECO:0000313" key="1">
    <source>
        <dbReference type="EMBL" id="SOY75289.1"/>
    </source>
</evidence>
<dbReference type="Proteomes" id="UP000254259">
    <property type="component" value="Plasmid CBM2636p"/>
</dbReference>
<dbReference type="AlphaFoldDB" id="A0A375F7M7"/>
<evidence type="ECO:0000313" key="4">
    <source>
        <dbReference type="Proteomes" id="UP000256297"/>
    </source>
</evidence>
<reference evidence="3 4" key="1">
    <citation type="submission" date="2018-01" db="EMBL/GenBank/DDBJ databases">
        <authorList>
            <person name="Clerissi C."/>
        </authorList>
    </citation>
    <scope>NUCLEOTIDE SEQUENCE [LARGE SCALE GENOMIC DNA]</scope>
    <source>
        <strain evidence="1">Cupriavidus taiwanensis STM 3521</strain>
        <strain evidence="2">Cupriavidus taiwanensis SWF 66322</strain>
        <plasmid evidence="4">cbm2589_p</plasmid>
        <plasmid evidence="2">CBM2636p</plasmid>
        <plasmid evidence="3">cbm2636p</plasmid>
    </source>
</reference>
<proteinExistence type="predicted"/>
<evidence type="ECO:0000313" key="3">
    <source>
        <dbReference type="Proteomes" id="UP000254259"/>
    </source>
</evidence>